<sequence length="398" mass="42594">MVAIKTRVARSRINPDCQNDPPPLRVLTFLYSFAPGGVERIAARLHAAWAARGVDSRIVLADARIAAPMPLTAVTQIAAEPRSGTLARFVALLRGVPAIIAADRVDVLFCAGNTYTAPAVALRLLLGRTCPPILAKISNDLLRPDMPWLVRVFYRRWLRIQGRYIDHFVGMAPAMRGEIAHLIGVAQDRISIIEDPALSDADIARLARVRDGALRTRPGRHYLAIGRLAPQKNFALLLDAFARIAQPDDRLRILGEGPERAALEAQAARLGIADQVALPGHTDPLDIWLGAADAFVLSSDFEGVPAVVIEALAAGLPIIATDCCVSMADLLGHGTLGTLIPVGNVAALAAAMATIATAELEATMQARRAAAQRFTIEHATGKYVALLAMLAKTRAAQR</sequence>
<dbReference type="InterPro" id="IPR028098">
    <property type="entry name" value="Glyco_trans_4-like_N"/>
</dbReference>
<keyword evidence="2" id="KW-0808">Transferase</keyword>
<dbReference type="CDD" id="cd03811">
    <property type="entry name" value="GT4_GT28_WabH-like"/>
    <property type="match status" value="1"/>
</dbReference>
<evidence type="ECO:0000313" key="3">
    <source>
        <dbReference type="Proteomes" id="UP000618591"/>
    </source>
</evidence>
<proteinExistence type="predicted"/>
<reference evidence="3" key="1">
    <citation type="journal article" date="2019" name="Int. J. Syst. Evol. Microbiol.">
        <title>The Global Catalogue of Microorganisms (GCM) 10K type strain sequencing project: providing services to taxonomists for standard genome sequencing and annotation.</title>
        <authorList>
            <consortium name="The Broad Institute Genomics Platform"/>
            <consortium name="The Broad Institute Genome Sequencing Center for Infectious Disease"/>
            <person name="Wu L."/>
            <person name="Ma J."/>
        </authorList>
    </citation>
    <scope>NUCLEOTIDE SEQUENCE [LARGE SCALE GENOMIC DNA]</scope>
    <source>
        <strain evidence="3">CGMCC 1.10106</strain>
    </source>
</reference>
<name>A0ABQ1H356_9SPHN</name>
<evidence type="ECO:0000313" key="2">
    <source>
        <dbReference type="EMBL" id="GGA57125.1"/>
    </source>
</evidence>
<keyword evidence="3" id="KW-1185">Reference proteome</keyword>
<dbReference type="Proteomes" id="UP000618591">
    <property type="component" value="Unassembled WGS sequence"/>
</dbReference>
<dbReference type="SUPFAM" id="SSF53756">
    <property type="entry name" value="UDP-Glycosyltransferase/glycogen phosphorylase"/>
    <property type="match status" value="1"/>
</dbReference>
<feature type="domain" description="Glycosyltransferase subfamily 4-like N-terminal" evidence="1">
    <location>
        <begin position="35"/>
        <end position="193"/>
    </location>
</feature>
<dbReference type="Pfam" id="PF13692">
    <property type="entry name" value="Glyco_trans_1_4"/>
    <property type="match status" value="1"/>
</dbReference>
<accession>A0ABQ1H356</accession>
<dbReference type="GO" id="GO:0016740">
    <property type="term" value="F:transferase activity"/>
    <property type="evidence" value="ECO:0007669"/>
    <property type="project" value="UniProtKB-KW"/>
</dbReference>
<dbReference type="Pfam" id="PF13439">
    <property type="entry name" value="Glyco_transf_4"/>
    <property type="match status" value="1"/>
</dbReference>
<dbReference type="Gene3D" id="3.40.50.2000">
    <property type="entry name" value="Glycogen Phosphorylase B"/>
    <property type="match status" value="2"/>
</dbReference>
<dbReference type="PANTHER" id="PTHR12526">
    <property type="entry name" value="GLYCOSYLTRANSFERASE"/>
    <property type="match status" value="1"/>
</dbReference>
<dbReference type="EMBL" id="BMDW01000021">
    <property type="protein sequence ID" value="GGA57125.1"/>
    <property type="molecule type" value="Genomic_DNA"/>
</dbReference>
<organism evidence="2 3">
    <name type="scientific">Sphingomonas psychrolutea</name>
    <dbReference type="NCBI Taxonomy" id="1259676"/>
    <lineage>
        <taxon>Bacteria</taxon>
        <taxon>Pseudomonadati</taxon>
        <taxon>Pseudomonadota</taxon>
        <taxon>Alphaproteobacteria</taxon>
        <taxon>Sphingomonadales</taxon>
        <taxon>Sphingomonadaceae</taxon>
        <taxon>Sphingomonas</taxon>
    </lineage>
</organism>
<comment type="caution">
    <text evidence="2">The sequence shown here is derived from an EMBL/GenBank/DDBJ whole genome shotgun (WGS) entry which is preliminary data.</text>
</comment>
<protein>
    <submittedName>
        <fullName evidence="2">Glycosyl transferase</fullName>
    </submittedName>
</protein>
<evidence type="ECO:0000259" key="1">
    <source>
        <dbReference type="Pfam" id="PF13439"/>
    </source>
</evidence>
<gene>
    <name evidence="2" type="ORF">GCM10011395_29430</name>
</gene>